<feature type="region of interest" description="Disordered" evidence="1">
    <location>
        <begin position="52"/>
        <end position="89"/>
    </location>
</feature>
<accession>A0ABD3TBX2</accession>
<evidence type="ECO:0000313" key="2">
    <source>
        <dbReference type="EMBL" id="KAL3834101.1"/>
    </source>
</evidence>
<proteinExistence type="predicted"/>
<keyword evidence="3" id="KW-1185">Reference proteome</keyword>
<evidence type="ECO:0000256" key="1">
    <source>
        <dbReference type="SAM" id="MobiDB-lite"/>
    </source>
</evidence>
<sequence length="89" mass="10282">MREKVYEEKFNTMRGDIDNMMLQWQMMMARVADTQPSYYMSSPMFGYMGNMAPLPHQLTQTPPQAQSSPHVQSSPHAQSQPQDVIRPFS</sequence>
<dbReference type="AlphaFoldDB" id="A0ABD3TBX2"/>
<dbReference type="EMBL" id="JBJXBP010000004">
    <property type="protein sequence ID" value="KAL3834101.1"/>
    <property type="molecule type" value="Genomic_DNA"/>
</dbReference>
<protein>
    <submittedName>
        <fullName evidence="2">Uncharacterized protein</fullName>
    </submittedName>
</protein>
<reference evidence="2 3" key="1">
    <citation type="submission" date="2024-12" db="EMBL/GenBank/DDBJ databases">
        <title>The unique morphological basis and parallel evolutionary history of personate flowers in Penstemon.</title>
        <authorList>
            <person name="Depatie T.H."/>
            <person name="Wessinger C.A."/>
        </authorList>
    </citation>
    <scope>NUCLEOTIDE SEQUENCE [LARGE SCALE GENOMIC DNA]</scope>
    <source>
        <strain evidence="2">WTNN_2</strain>
        <tissue evidence="2">Leaf</tissue>
    </source>
</reference>
<dbReference type="Proteomes" id="UP001634393">
    <property type="component" value="Unassembled WGS sequence"/>
</dbReference>
<gene>
    <name evidence="2" type="ORF">ACJIZ3_008837</name>
</gene>
<evidence type="ECO:0000313" key="3">
    <source>
        <dbReference type="Proteomes" id="UP001634393"/>
    </source>
</evidence>
<comment type="caution">
    <text evidence="2">The sequence shown here is derived from an EMBL/GenBank/DDBJ whole genome shotgun (WGS) entry which is preliminary data.</text>
</comment>
<name>A0ABD3TBX2_9LAMI</name>
<organism evidence="2 3">
    <name type="scientific">Penstemon smallii</name>
    <dbReference type="NCBI Taxonomy" id="265156"/>
    <lineage>
        <taxon>Eukaryota</taxon>
        <taxon>Viridiplantae</taxon>
        <taxon>Streptophyta</taxon>
        <taxon>Embryophyta</taxon>
        <taxon>Tracheophyta</taxon>
        <taxon>Spermatophyta</taxon>
        <taxon>Magnoliopsida</taxon>
        <taxon>eudicotyledons</taxon>
        <taxon>Gunneridae</taxon>
        <taxon>Pentapetalae</taxon>
        <taxon>asterids</taxon>
        <taxon>lamiids</taxon>
        <taxon>Lamiales</taxon>
        <taxon>Plantaginaceae</taxon>
        <taxon>Cheloneae</taxon>
        <taxon>Penstemon</taxon>
    </lineage>
</organism>
<feature type="compositionally biased region" description="Polar residues" evidence="1">
    <location>
        <begin position="67"/>
        <end position="82"/>
    </location>
</feature>
<feature type="compositionally biased region" description="Low complexity" evidence="1">
    <location>
        <begin position="52"/>
        <end position="66"/>
    </location>
</feature>